<accession>A0A834YTL5</accession>
<dbReference type="GO" id="GO:0006397">
    <property type="term" value="P:mRNA processing"/>
    <property type="evidence" value="ECO:0007669"/>
    <property type="project" value="UniProtKB-KW"/>
</dbReference>
<evidence type="ECO:0000256" key="1">
    <source>
        <dbReference type="ARBA" id="ARBA00022664"/>
    </source>
</evidence>
<dbReference type="SUPFAM" id="SSF54928">
    <property type="entry name" value="RNA-binding domain, RBD"/>
    <property type="match status" value="1"/>
</dbReference>
<evidence type="ECO:0000313" key="4">
    <source>
        <dbReference type="EMBL" id="KAF8391371.1"/>
    </source>
</evidence>
<dbReference type="PANTHER" id="PTHR23139">
    <property type="entry name" value="RNA-BINDING PROTEIN"/>
    <property type="match status" value="1"/>
</dbReference>
<keyword evidence="2" id="KW-0694">RNA-binding</keyword>
<evidence type="ECO:0000256" key="3">
    <source>
        <dbReference type="ARBA" id="ARBA00023187"/>
    </source>
</evidence>
<dbReference type="GO" id="GO:0003723">
    <property type="term" value="F:RNA binding"/>
    <property type="evidence" value="ECO:0007669"/>
    <property type="project" value="UniProtKB-KW"/>
</dbReference>
<dbReference type="AlphaFoldDB" id="A0A834YTL5"/>
<comment type="caution">
    <text evidence="4">The sequence shown here is derived from an EMBL/GenBank/DDBJ whole genome shotgun (WGS) entry which is preliminary data.</text>
</comment>
<evidence type="ECO:0000256" key="2">
    <source>
        <dbReference type="ARBA" id="ARBA00022884"/>
    </source>
</evidence>
<protein>
    <submittedName>
        <fullName evidence="4">Uncharacterized protein</fullName>
    </submittedName>
</protein>
<gene>
    <name evidence="4" type="ORF">HHK36_023675</name>
</gene>
<dbReference type="GO" id="GO:0008380">
    <property type="term" value="P:RNA splicing"/>
    <property type="evidence" value="ECO:0007669"/>
    <property type="project" value="UniProtKB-KW"/>
</dbReference>
<dbReference type="InterPro" id="IPR035979">
    <property type="entry name" value="RBD_domain_sf"/>
</dbReference>
<dbReference type="Gene3D" id="3.30.70.330">
    <property type="match status" value="1"/>
</dbReference>
<keyword evidence="1" id="KW-0507">mRNA processing</keyword>
<name>A0A834YTL5_TETSI</name>
<keyword evidence="5" id="KW-1185">Reference proteome</keyword>
<dbReference type="OrthoDB" id="1697693at2759"/>
<proteinExistence type="predicted"/>
<evidence type="ECO:0000313" key="5">
    <source>
        <dbReference type="Proteomes" id="UP000655225"/>
    </source>
</evidence>
<organism evidence="4 5">
    <name type="scientific">Tetracentron sinense</name>
    <name type="common">Spur-leaf</name>
    <dbReference type="NCBI Taxonomy" id="13715"/>
    <lineage>
        <taxon>Eukaryota</taxon>
        <taxon>Viridiplantae</taxon>
        <taxon>Streptophyta</taxon>
        <taxon>Embryophyta</taxon>
        <taxon>Tracheophyta</taxon>
        <taxon>Spermatophyta</taxon>
        <taxon>Magnoliopsida</taxon>
        <taxon>Trochodendrales</taxon>
        <taxon>Trochodendraceae</taxon>
        <taxon>Tetracentron</taxon>
    </lineage>
</organism>
<dbReference type="EMBL" id="JABCRI010000017">
    <property type="protein sequence ID" value="KAF8391371.1"/>
    <property type="molecule type" value="Genomic_DNA"/>
</dbReference>
<dbReference type="Proteomes" id="UP000655225">
    <property type="component" value="Unassembled WGS sequence"/>
</dbReference>
<reference evidence="4 5" key="1">
    <citation type="submission" date="2020-04" db="EMBL/GenBank/DDBJ databases">
        <title>Plant Genome Project.</title>
        <authorList>
            <person name="Zhang R.-G."/>
        </authorList>
    </citation>
    <scope>NUCLEOTIDE SEQUENCE [LARGE SCALE GENOMIC DNA]</scope>
    <source>
        <strain evidence="4">YNK0</strain>
        <tissue evidence="4">Leaf</tissue>
    </source>
</reference>
<sequence length="77" mass="8136">MVLQASGANVPGVGIAPGVTTETPTKVLCLTEVFLEYADTAGSAMARNALSGRKFGGNVVSAVYYPEDKYFNRDYNA</sequence>
<keyword evidence="3" id="KW-0508">mRNA splicing</keyword>
<dbReference type="InterPro" id="IPR012677">
    <property type="entry name" value="Nucleotide-bd_a/b_plait_sf"/>
</dbReference>